<gene>
    <name evidence="1" type="ORF">LCGC14_0595930</name>
</gene>
<dbReference type="AlphaFoldDB" id="A0A0F9RH07"/>
<comment type="caution">
    <text evidence="1">The sequence shown here is derived from an EMBL/GenBank/DDBJ whole genome shotgun (WGS) entry which is preliminary data.</text>
</comment>
<dbReference type="EMBL" id="LAZR01000943">
    <property type="protein sequence ID" value="KKN54099.1"/>
    <property type="molecule type" value="Genomic_DNA"/>
</dbReference>
<name>A0A0F9RH07_9ZZZZ</name>
<accession>A0A0F9RH07</accession>
<sequence>MTYLKGRRIIVPNINLKKFYRICAFRNISFKSVDLNEITFKKYLTFKNQLFGGYIKAESYSIFVEKLRKSILLKLISKEELTQLVNKPLNPTSIHVLFKKSNKQISNSSVKALLSLLMKVYLLDHVKIIKFLSFDEEERQDRSLIYYYLSRRRDFISVKRLKDKFWDHPRKHRINDYLLGLWLENKIDIGGLDVPRKTCNDFGFTDIPPDQVDKFKSVETYRVRETGELKARVLLSDNNKLYPLNKGD</sequence>
<reference evidence="1" key="1">
    <citation type="journal article" date="2015" name="Nature">
        <title>Complex archaea that bridge the gap between prokaryotes and eukaryotes.</title>
        <authorList>
            <person name="Spang A."/>
            <person name="Saw J.H."/>
            <person name="Jorgensen S.L."/>
            <person name="Zaremba-Niedzwiedzka K."/>
            <person name="Martijn J."/>
            <person name="Lind A.E."/>
            <person name="van Eijk R."/>
            <person name="Schleper C."/>
            <person name="Guy L."/>
            <person name="Ettema T.J."/>
        </authorList>
    </citation>
    <scope>NUCLEOTIDE SEQUENCE</scope>
</reference>
<protein>
    <submittedName>
        <fullName evidence="1">Uncharacterized protein</fullName>
    </submittedName>
</protein>
<organism evidence="1">
    <name type="scientific">marine sediment metagenome</name>
    <dbReference type="NCBI Taxonomy" id="412755"/>
    <lineage>
        <taxon>unclassified sequences</taxon>
        <taxon>metagenomes</taxon>
        <taxon>ecological metagenomes</taxon>
    </lineage>
</organism>
<proteinExistence type="predicted"/>
<evidence type="ECO:0000313" key="1">
    <source>
        <dbReference type="EMBL" id="KKN54099.1"/>
    </source>
</evidence>